<name>A0A5B7ETH8_PORTR</name>
<gene>
    <name evidence="2" type="ORF">E2C01_029009</name>
</gene>
<accession>A0A5B7ETH8</accession>
<evidence type="ECO:0000256" key="1">
    <source>
        <dbReference type="SAM" id="MobiDB-lite"/>
    </source>
</evidence>
<feature type="region of interest" description="Disordered" evidence="1">
    <location>
        <begin position="1"/>
        <end position="26"/>
    </location>
</feature>
<comment type="caution">
    <text evidence="2">The sequence shown here is derived from an EMBL/GenBank/DDBJ whole genome shotgun (WGS) entry which is preliminary data.</text>
</comment>
<dbReference type="AlphaFoldDB" id="A0A5B7ETH8"/>
<keyword evidence="3" id="KW-1185">Reference proteome</keyword>
<dbReference type="Proteomes" id="UP000324222">
    <property type="component" value="Unassembled WGS sequence"/>
</dbReference>
<sequence>MSGSQRPSPPKAELPRPQCNLVPPPIRRDGLPLSVMTDPHVSEYSTCQYYRLVAFEMRKSGGKVEFMAVGNAPPCPRCLSPSQLIAASETEEFQSGEEKQFLLASPLFPWTMSELRPKGVF</sequence>
<proteinExistence type="predicted"/>
<dbReference type="EMBL" id="VSRR010003307">
    <property type="protein sequence ID" value="MPC35584.1"/>
    <property type="molecule type" value="Genomic_DNA"/>
</dbReference>
<protein>
    <submittedName>
        <fullName evidence="2">Uncharacterized protein</fullName>
    </submittedName>
</protein>
<evidence type="ECO:0000313" key="3">
    <source>
        <dbReference type="Proteomes" id="UP000324222"/>
    </source>
</evidence>
<evidence type="ECO:0000313" key="2">
    <source>
        <dbReference type="EMBL" id="MPC35584.1"/>
    </source>
</evidence>
<reference evidence="2 3" key="1">
    <citation type="submission" date="2019-05" db="EMBL/GenBank/DDBJ databases">
        <title>Another draft genome of Portunus trituberculatus and its Hox gene families provides insights of decapod evolution.</title>
        <authorList>
            <person name="Jeong J.-H."/>
            <person name="Song I."/>
            <person name="Kim S."/>
            <person name="Choi T."/>
            <person name="Kim D."/>
            <person name="Ryu S."/>
            <person name="Kim W."/>
        </authorList>
    </citation>
    <scope>NUCLEOTIDE SEQUENCE [LARGE SCALE GENOMIC DNA]</scope>
    <source>
        <tissue evidence="2">Muscle</tissue>
    </source>
</reference>
<organism evidence="2 3">
    <name type="scientific">Portunus trituberculatus</name>
    <name type="common">Swimming crab</name>
    <name type="synonym">Neptunus trituberculatus</name>
    <dbReference type="NCBI Taxonomy" id="210409"/>
    <lineage>
        <taxon>Eukaryota</taxon>
        <taxon>Metazoa</taxon>
        <taxon>Ecdysozoa</taxon>
        <taxon>Arthropoda</taxon>
        <taxon>Crustacea</taxon>
        <taxon>Multicrustacea</taxon>
        <taxon>Malacostraca</taxon>
        <taxon>Eumalacostraca</taxon>
        <taxon>Eucarida</taxon>
        <taxon>Decapoda</taxon>
        <taxon>Pleocyemata</taxon>
        <taxon>Brachyura</taxon>
        <taxon>Eubrachyura</taxon>
        <taxon>Portunoidea</taxon>
        <taxon>Portunidae</taxon>
        <taxon>Portuninae</taxon>
        <taxon>Portunus</taxon>
    </lineage>
</organism>